<feature type="compositionally biased region" description="Basic and acidic residues" evidence="1">
    <location>
        <begin position="1"/>
        <end position="16"/>
    </location>
</feature>
<protein>
    <submittedName>
        <fullName evidence="2">Uncharacterized protein</fullName>
    </submittedName>
</protein>
<dbReference type="PANTHER" id="PTHR34684">
    <property type="entry name" value="OS08G0192200 PROTEIN"/>
    <property type="match status" value="1"/>
</dbReference>
<feature type="compositionally biased region" description="Basic and acidic residues" evidence="1">
    <location>
        <begin position="110"/>
        <end position="132"/>
    </location>
</feature>
<evidence type="ECO:0000313" key="2">
    <source>
        <dbReference type="EMBL" id="KAI9193940.1"/>
    </source>
</evidence>
<accession>A0AAD5JCX8</accession>
<dbReference type="PANTHER" id="PTHR34684:SF1">
    <property type="entry name" value="OS08G0192200 PROTEIN"/>
    <property type="match status" value="1"/>
</dbReference>
<feature type="region of interest" description="Disordered" evidence="1">
    <location>
        <begin position="62"/>
        <end position="231"/>
    </location>
</feature>
<evidence type="ECO:0000256" key="1">
    <source>
        <dbReference type="SAM" id="MobiDB-lite"/>
    </source>
</evidence>
<dbReference type="Proteomes" id="UP001064489">
    <property type="component" value="Chromosome 1"/>
</dbReference>
<gene>
    <name evidence="2" type="ORF">LWI28_001542</name>
</gene>
<proteinExistence type="predicted"/>
<dbReference type="AlphaFoldDB" id="A0AAD5JCX8"/>
<comment type="caution">
    <text evidence="2">The sequence shown here is derived from an EMBL/GenBank/DDBJ whole genome shotgun (WGS) entry which is preliminary data.</text>
</comment>
<feature type="compositionally biased region" description="Basic and acidic residues" evidence="1">
    <location>
        <begin position="62"/>
        <end position="82"/>
    </location>
</feature>
<reference evidence="2" key="1">
    <citation type="journal article" date="2022" name="Plant J.">
        <title>Strategies of tolerance reflected in two North American maple genomes.</title>
        <authorList>
            <person name="McEvoy S.L."/>
            <person name="Sezen U.U."/>
            <person name="Trouern-Trend A."/>
            <person name="McMahon S.M."/>
            <person name="Schaberg P.G."/>
            <person name="Yang J."/>
            <person name="Wegrzyn J.L."/>
            <person name="Swenson N.G."/>
        </authorList>
    </citation>
    <scope>NUCLEOTIDE SEQUENCE</scope>
    <source>
        <strain evidence="2">91603</strain>
    </source>
</reference>
<dbReference type="EMBL" id="JAJSOW010000003">
    <property type="protein sequence ID" value="KAI9193940.1"/>
    <property type="molecule type" value="Genomic_DNA"/>
</dbReference>
<name>A0AAD5JCX8_ACENE</name>
<feature type="region of interest" description="Disordered" evidence="1">
    <location>
        <begin position="1"/>
        <end position="26"/>
    </location>
</feature>
<reference evidence="2" key="2">
    <citation type="submission" date="2023-02" db="EMBL/GenBank/DDBJ databases">
        <authorList>
            <person name="Swenson N.G."/>
            <person name="Wegrzyn J.L."/>
            <person name="Mcevoy S.L."/>
        </authorList>
    </citation>
    <scope>NUCLEOTIDE SEQUENCE</scope>
    <source>
        <strain evidence="2">91603</strain>
        <tissue evidence="2">Leaf</tissue>
    </source>
</reference>
<organism evidence="2 3">
    <name type="scientific">Acer negundo</name>
    <name type="common">Box elder</name>
    <dbReference type="NCBI Taxonomy" id="4023"/>
    <lineage>
        <taxon>Eukaryota</taxon>
        <taxon>Viridiplantae</taxon>
        <taxon>Streptophyta</taxon>
        <taxon>Embryophyta</taxon>
        <taxon>Tracheophyta</taxon>
        <taxon>Spermatophyta</taxon>
        <taxon>Magnoliopsida</taxon>
        <taxon>eudicotyledons</taxon>
        <taxon>Gunneridae</taxon>
        <taxon>Pentapetalae</taxon>
        <taxon>rosids</taxon>
        <taxon>malvids</taxon>
        <taxon>Sapindales</taxon>
        <taxon>Sapindaceae</taxon>
        <taxon>Hippocastanoideae</taxon>
        <taxon>Acereae</taxon>
        <taxon>Acer</taxon>
    </lineage>
</organism>
<feature type="compositionally biased region" description="Basic residues" evidence="1">
    <location>
        <begin position="211"/>
        <end position="227"/>
    </location>
</feature>
<keyword evidence="3" id="KW-1185">Reference proteome</keyword>
<sequence length="290" mass="33128">MNKAAELRRQAEKEGVHAYLQQPKVRGRPNSRFLTATVLGVQQANRSVEVNEMWRVRQKELELNDRLKGRSREESNCRRHTDVGNSSRSSSKRHGIDTDSASASCLSSKRAYESSYSREDEGLRDEEIEKFLQSRAKRGRGAVGSRMDETGPYLPPSPDSNEKLSARYDVRHHSVFGPEKPPSLKSRESSDEELDEDRRKKSKKEHSGSSNKKHSRKEKSHRKKKREEKRSLGSVVGMVVGAICISMEKLVLEYRLRLIGPELFIVLRTRKINVKKLVLGIPDLSLDHKN</sequence>
<feature type="compositionally biased region" description="Basic and acidic residues" evidence="1">
    <location>
        <begin position="160"/>
        <end position="172"/>
    </location>
</feature>
<evidence type="ECO:0000313" key="3">
    <source>
        <dbReference type="Proteomes" id="UP001064489"/>
    </source>
</evidence>